<gene>
    <name evidence="9" type="ORF">CSIM01_06184</name>
</gene>
<dbReference type="GO" id="GO:0016757">
    <property type="term" value="F:glycosyltransferase activity"/>
    <property type="evidence" value="ECO:0007669"/>
    <property type="project" value="UniProtKB-KW"/>
</dbReference>
<dbReference type="EMBL" id="JFBX01000502">
    <property type="protein sequence ID" value="KXH37416.1"/>
    <property type="molecule type" value="Genomic_DNA"/>
</dbReference>
<keyword evidence="3 9" id="KW-0808">Transferase</keyword>
<dbReference type="Proteomes" id="UP000070328">
    <property type="component" value="Unassembled WGS sequence"/>
</dbReference>
<dbReference type="GO" id="GO:0016020">
    <property type="term" value="C:membrane"/>
    <property type="evidence" value="ECO:0007669"/>
    <property type="project" value="UniProtKB-SubCell"/>
</dbReference>
<dbReference type="PANTHER" id="PTHR47844">
    <property type="entry name" value="SYNTHASE CPS1, PUTATIVE (AFU_ORTHOLOGUE AFUA_7G02500)-RELATED"/>
    <property type="match status" value="1"/>
</dbReference>
<dbReference type="AlphaFoldDB" id="A0A135SNF8"/>
<evidence type="ECO:0000256" key="3">
    <source>
        <dbReference type="ARBA" id="ARBA00022679"/>
    </source>
</evidence>
<evidence type="ECO:0000256" key="4">
    <source>
        <dbReference type="ARBA" id="ARBA00022692"/>
    </source>
</evidence>
<feature type="transmembrane region" description="Helical" evidence="8">
    <location>
        <begin position="44"/>
        <end position="62"/>
    </location>
</feature>
<evidence type="ECO:0000256" key="1">
    <source>
        <dbReference type="ARBA" id="ARBA00004370"/>
    </source>
</evidence>
<evidence type="ECO:0000313" key="9">
    <source>
        <dbReference type="EMBL" id="KXH37416.1"/>
    </source>
</evidence>
<accession>A0A135SNF8</accession>
<feature type="transmembrane region" description="Helical" evidence="8">
    <location>
        <begin position="74"/>
        <end position="94"/>
    </location>
</feature>
<keyword evidence="10" id="KW-1185">Reference proteome</keyword>
<keyword evidence="7" id="KW-0325">Glycoprotein</keyword>
<evidence type="ECO:0000256" key="5">
    <source>
        <dbReference type="ARBA" id="ARBA00022989"/>
    </source>
</evidence>
<dbReference type="InterPro" id="IPR029044">
    <property type="entry name" value="Nucleotide-diphossugar_trans"/>
</dbReference>
<keyword evidence="2" id="KW-0328">Glycosyltransferase</keyword>
<protein>
    <submittedName>
        <fullName evidence="9">Glycosyltransferase family 2</fullName>
    </submittedName>
</protein>
<keyword evidence="6 8" id="KW-0472">Membrane</keyword>
<dbReference type="InterPro" id="IPR052427">
    <property type="entry name" value="Glycosyltrans_GT2/GT47"/>
</dbReference>
<evidence type="ECO:0000256" key="8">
    <source>
        <dbReference type="SAM" id="Phobius"/>
    </source>
</evidence>
<evidence type="ECO:0000313" key="10">
    <source>
        <dbReference type="Proteomes" id="UP000070328"/>
    </source>
</evidence>
<keyword evidence="5 8" id="KW-1133">Transmembrane helix</keyword>
<reference evidence="9 10" key="1">
    <citation type="submission" date="2014-02" db="EMBL/GenBank/DDBJ databases">
        <title>The genome sequence of Colletotrichum simmondsii CBS122122.</title>
        <authorList>
            <person name="Baroncelli R."/>
            <person name="Thon M.R."/>
        </authorList>
    </citation>
    <scope>NUCLEOTIDE SEQUENCE [LARGE SCALE GENOMIC DNA]</scope>
    <source>
        <strain evidence="9 10">CBS122122</strain>
    </source>
</reference>
<comment type="subcellular location">
    <subcellularLocation>
        <location evidence="1">Membrane</location>
    </subcellularLocation>
</comment>
<dbReference type="PANTHER" id="PTHR47844:SF1">
    <property type="entry name" value="EXOSTOSIN-LIKE 2"/>
    <property type="match status" value="1"/>
</dbReference>
<evidence type="ECO:0000256" key="7">
    <source>
        <dbReference type="ARBA" id="ARBA00023180"/>
    </source>
</evidence>
<name>A0A135SNF8_9PEZI</name>
<dbReference type="Gene3D" id="3.90.550.10">
    <property type="entry name" value="Spore Coat Polysaccharide Biosynthesis Protein SpsA, Chain A"/>
    <property type="match status" value="1"/>
</dbReference>
<evidence type="ECO:0000256" key="6">
    <source>
        <dbReference type="ARBA" id="ARBA00023136"/>
    </source>
</evidence>
<dbReference type="SUPFAM" id="SSF53448">
    <property type="entry name" value="Nucleotide-diphospho-sugar transferases"/>
    <property type="match status" value="1"/>
</dbReference>
<comment type="caution">
    <text evidence="9">The sequence shown here is derived from an EMBL/GenBank/DDBJ whole genome shotgun (WGS) entry which is preliminary data.</text>
</comment>
<sequence>MTETLLRSALRDAWYGVCTSEQRESAMNKLIRTINHTIKTWECLAIGLLALDLAITLYGLSAKISDAVIPIPDEVAIIAFTELLVLIQLMQILLPVYPADEFEMFAIPQQLRDKTVCKWASGVFGLQEAELHESRRHMNENELKVFGVFLIPIVAAVVWKWRREPSFKTTDVSIIVATINTPDTFTDCLRLWLANKPKEIIIVTIDRDLQRVHDLVKPVIIEGDDRISVMTAEYASKRYQMVVGIKEAQGHILALVDDDAFWGTLETLPYLLAGFEDPKVGGVTGKQSALISPDRRNPAVITPWEVASLRSLDNQNNVQAVRSAADGGCWCMVGRTMMVRTDIAQDPRFMEAITNDRWNGQLMNTGDDVFLTRWLQTEGWDIAVQNAPQAEITTLVMRDSGLLYQMIRWQRNAIQSFLTTVIYQPGIRKIKQKHPYMARKIIERLLRPVIAWVHIIAFIMCLAKKSPIAYFVAGYYIWGWFRTYNAFARRFPFTSRHMWACFLLDNAHPILDVYAWLTLSTEAWGTRDT</sequence>
<feature type="transmembrane region" description="Helical" evidence="8">
    <location>
        <begin position="445"/>
        <end position="462"/>
    </location>
</feature>
<dbReference type="OrthoDB" id="2849215at2759"/>
<dbReference type="Pfam" id="PF13641">
    <property type="entry name" value="Glyco_tranf_2_3"/>
    <property type="match status" value="1"/>
</dbReference>
<organism evidence="9 10">
    <name type="scientific">Colletotrichum simmondsii</name>
    <dbReference type="NCBI Taxonomy" id="703756"/>
    <lineage>
        <taxon>Eukaryota</taxon>
        <taxon>Fungi</taxon>
        <taxon>Dikarya</taxon>
        <taxon>Ascomycota</taxon>
        <taxon>Pezizomycotina</taxon>
        <taxon>Sordariomycetes</taxon>
        <taxon>Hypocreomycetidae</taxon>
        <taxon>Glomerellales</taxon>
        <taxon>Glomerellaceae</taxon>
        <taxon>Colletotrichum</taxon>
        <taxon>Colletotrichum acutatum species complex</taxon>
    </lineage>
</organism>
<keyword evidence="4 8" id="KW-0812">Transmembrane</keyword>
<feature type="transmembrane region" description="Helical" evidence="8">
    <location>
        <begin position="143"/>
        <end position="161"/>
    </location>
</feature>
<evidence type="ECO:0000256" key="2">
    <source>
        <dbReference type="ARBA" id="ARBA00022676"/>
    </source>
</evidence>
<proteinExistence type="predicted"/>